<protein>
    <submittedName>
        <fullName evidence="1">Uncharacterized protein</fullName>
    </submittedName>
</protein>
<evidence type="ECO:0000313" key="2">
    <source>
        <dbReference type="Proteomes" id="UP001062846"/>
    </source>
</evidence>
<sequence length="439" mass="49582">MSKMTLEEALTLARAFSHYLNLMGIAKTHHSQLVQGGVSLEKLYDIVCNQGVEIVLTAHFTQINRRTLQYKHIRIAHTGRPLPLTCTPIKFGAWMGGDRDENPNVTAKLIVVMASHCYMVGPFGELFVEYLMRHCAISDKDRNNLESSKEAVRPASTYYVLPYRRYEHVLLPFLLKMIMPPIYTGAVATVLWNVNPLDCFAWPSAKNINLFWQDEIPKMKACVSDTEDLKQDPSYQETWDDMIIHGEKMGGYGKERSIVSQDVNERLKIFTVFLGKKAVEATKKSCWGYVAAILLIWASTMEAMWSANNGELMLNSDGHTSEAFNSNFMTLVVRKVLEDYPQLDLVIECDKTVETEIEMVFSCVDGEYAPLKWITTFGCSLAKHRKSNTLEANDILLHLDTVLFTFELVKRSIAFGDIANTRSSVGKAFGNAKSHIPKA</sequence>
<accession>A0ACC0NPI8</accession>
<dbReference type="EMBL" id="CM046392">
    <property type="protein sequence ID" value="KAI8554672.1"/>
    <property type="molecule type" value="Genomic_DNA"/>
</dbReference>
<keyword evidence="2" id="KW-1185">Reference proteome</keyword>
<reference evidence="1" key="1">
    <citation type="submission" date="2022-02" db="EMBL/GenBank/DDBJ databases">
        <title>Plant Genome Project.</title>
        <authorList>
            <person name="Zhang R.-G."/>
        </authorList>
    </citation>
    <scope>NUCLEOTIDE SEQUENCE</scope>
    <source>
        <strain evidence="1">AT1</strain>
    </source>
</reference>
<evidence type="ECO:0000313" key="1">
    <source>
        <dbReference type="EMBL" id="KAI8554672.1"/>
    </source>
</evidence>
<proteinExistence type="predicted"/>
<gene>
    <name evidence="1" type="ORF">RHMOL_Rhmol05G0116400</name>
</gene>
<organism evidence="1 2">
    <name type="scientific">Rhododendron molle</name>
    <name type="common">Chinese azalea</name>
    <name type="synonym">Azalea mollis</name>
    <dbReference type="NCBI Taxonomy" id="49168"/>
    <lineage>
        <taxon>Eukaryota</taxon>
        <taxon>Viridiplantae</taxon>
        <taxon>Streptophyta</taxon>
        <taxon>Embryophyta</taxon>
        <taxon>Tracheophyta</taxon>
        <taxon>Spermatophyta</taxon>
        <taxon>Magnoliopsida</taxon>
        <taxon>eudicotyledons</taxon>
        <taxon>Gunneridae</taxon>
        <taxon>Pentapetalae</taxon>
        <taxon>asterids</taxon>
        <taxon>Ericales</taxon>
        <taxon>Ericaceae</taxon>
        <taxon>Ericoideae</taxon>
        <taxon>Rhodoreae</taxon>
        <taxon>Rhododendron</taxon>
    </lineage>
</organism>
<name>A0ACC0NPI8_RHOML</name>
<dbReference type="Proteomes" id="UP001062846">
    <property type="component" value="Chromosome 5"/>
</dbReference>
<comment type="caution">
    <text evidence="1">The sequence shown here is derived from an EMBL/GenBank/DDBJ whole genome shotgun (WGS) entry which is preliminary data.</text>
</comment>